<dbReference type="RefSeq" id="WP_194030383.1">
    <property type="nucleotide sequence ID" value="NZ_JADEWZ010000023.1"/>
</dbReference>
<evidence type="ECO:0000313" key="9">
    <source>
        <dbReference type="EMBL" id="MBE9117296.1"/>
    </source>
</evidence>
<dbReference type="InterPro" id="IPR033907">
    <property type="entry name" value="Endolysin_autolysin"/>
</dbReference>
<comment type="caution">
    <text evidence="9">The sequence shown here is derived from an EMBL/GenBank/DDBJ whole genome shotgun (WGS) entry which is preliminary data.</text>
</comment>
<dbReference type="Gene3D" id="1.10.530.40">
    <property type="match status" value="1"/>
</dbReference>
<dbReference type="SUPFAM" id="SSF53955">
    <property type="entry name" value="Lysozyme-like"/>
    <property type="match status" value="1"/>
</dbReference>
<keyword evidence="2 7" id="KW-0929">Antimicrobial</keyword>
<dbReference type="HAMAP" id="MF_04110">
    <property type="entry name" value="ENDOLYSIN_T4"/>
    <property type="match status" value="1"/>
</dbReference>
<evidence type="ECO:0000256" key="7">
    <source>
        <dbReference type="RuleBase" id="RU003788"/>
    </source>
</evidence>
<dbReference type="GO" id="GO:0042742">
    <property type="term" value="P:defense response to bacterium"/>
    <property type="evidence" value="ECO:0007669"/>
    <property type="project" value="UniProtKB-KW"/>
</dbReference>
<dbReference type="InterPro" id="IPR023347">
    <property type="entry name" value="Lysozyme_dom_sf"/>
</dbReference>
<keyword evidence="4 7" id="KW-0378">Hydrolase</keyword>
<accession>A0A8J7E0Y2</accession>
<sequence>MARSLEFFKDGRIYEREDGQLMKVSDTQGQVKRLLEVLEFTSADTFTVMPDDAGTREVPVRQSPAKQISAEGLELIKTFEGLYLESYQDAVGVWTIGWGNTEGIGPGMTITVAQAEQMLRKELSQFETAVTEYVKVEINENQYAALVAFSYNVGARALYDSTLLKVLNQGQIQEAADQFLRWDKAGGQALLGLSRRRRSERSLFLSEPWKWALTWEPSRVLKLSQPLLHGDDVRRLQQALADAGFDVQADGYFGEGTDKAVKAFQEQKGLGVDGIVGTQTLKQLGL</sequence>
<dbReference type="CDD" id="cd00737">
    <property type="entry name" value="lyz_endolysin_autolysin"/>
    <property type="match status" value="1"/>
</dbReference>
<evidence type="ECO:0000256" key="2">
    <source>
        <dbReference type="ARBA" id="ARBA00022529"/>
    </source>
</evidence>
<evidence type="ECO:0000313" key="10">
    <source>
        <dbReference type="Proteomes" id="UP000654482"/>
    </source>
</evidence>
<organism evidence="9 10">
    <name type="scientific">Lusitaniella coriacea LEGE 07157</name>
    <dbReference type="NCBI Taxonomy" id="945747"/>
    <lineage>
        <taxon>Bacteria</taxon>
        <taxon>Bacillati</taxon>
        <taxon>Cyanobacteriota</taxon>
        <taxon>Cyanophyceae</taxon>
        <taxon>Spirulinales</taxon>
        <taxon>Lusitaniellaceae</taxon>
        <taxon>Lusitaniella</taxon>
    </lineage>
</organism>
<evidence type="ECO:0000256" key="4">
    <source>
        <dbReference type="ARBA" id="ARBA00022801"/>
    </source>
</evidence>
<dbReference type="PANTHER" id="PTHR38107:SF3">
    <property type="entry name" value="LYSOZYME RRRD-RELATED"/>
    <property type="match status" value="1"/>
</dbReference>
<dbReference type="InterPro" id="IPR002477">
    <property type="entry name" value="Peptidoglycan-bd-like"/>
</dbReference>
<dbReference type="GO" id="GO:0031640">
    <property type="term" value="P:killing of cells of another organism"/>
    <property type="evidence" value="ECO:0007669"/>
    <property type="project" value="UniProtKB-KW"/>
</dbReference>
<dbReference type="SUPFAM" id="SSF47090">
    <property type="entry name" value="PGBD-like"/>
    <property type="match status" value="1"/>
</dbReference>
<keyword evidence="3 7" id="KW-0081">Bacteriolytic enzyme</keyword>
<dbReference type="EC" id="3.2.1.17" evidence="7"/>
<dbReference type="GO" id="GO:0016998">
    <property type="term" value="P:cell wall macromolecule catabolic process"/>
    <property type="evidence" value="ECO:0007669"/>
    <property type="project" value="InterPro"/>
</dbReference>
<dbReference type="InterPro" id="IPR002196">
    <property type="entry name" value="Glyco_hydro_24"/>
</dbReference>
<name>A0A8J7E0Y2_9CYAN</name>
<reference evidence="9" key="1">
    <citation type="submission" date="2020-10" db="EMBL/GenBank/DDBJ databases">
        <authorList>
            <person name="Castelo-Branco R."/>
            <person name="Eusebio N."/>
            <person name="Adriana R."/>
            <person name="Vieira A."/>
            <person name="Brugerolle De Fraissinette N."/>
            <person name="Rezende De Castro R."/>
            <person name="Schneider M.P."/>
            <person name="Vasconcelos V."/>
            <person name="Leao P.N."/>
        </authorList>
    </citation>
    <scope>NUCLEOTIDE SEQUENCE</scope>
    <source>
        <strain evidence="9">LEGE 07157</strain>
    </source>
</reference>
<dbReference type="Pfam" id="PF01471">
    <property type="entry name" value="PG_binding_1"/>
    <property type="match status" value="1"/>
</dbReference>
<keyword evidence="5" id="KW-1035">Host cytoplasm</keyword>
<dbReference type="Pfam" id="PF00959">
    <property type="entry name" value="Phage_lysozyme"/>
    <property type="match status" value="1"/>
</dbReference>
<feature type="domain" description="Peptidoglycan binding-like" evidence="8">
    <location>
        <begin position="230"/>
        <end position="284"/>
    </location>
</feature>
<evidence type="ECO:0000259" key="8">
    <source>
        <dbReference type="Pfam" id="PF01471"/>
    </source>
</evidence>
<dbReference type="InterPro" id="IPR034690">
    <property type="entry name" value="Endolysin_T4_type"/>
</dbReference>
<dbReference type="GO" id="GO:0009253">
    <property type="term" value="P:peptidoglycan catabolic process"/>
    <property type="evidence" value="ECO:0007669"/>
    <property type="project" value="InterPro"/>
</dbReference>
<dbReference type="InterPro" id="IPR023346">
    <property type="entry name" value="Lysozyme-like_dom_sf"/>
</dbReference>
<protein>
    <recommendedName>
        <fullName evidence="7">Lysozyme</fullName>
        <ecNumber evidence="7">3.2.1.17</ecNumber>
    </recommendedName>
</protein>
<evidence type="ECO:0000256" key="6">
    <source>
        <dbReference type="ARBA" id="ARBA00023295"/>
    </source>
</evidence>
<evidence type="ECO:0000256" key="3">
    <source>
        <dbReference type="ARBA" id="ARBA00022638"/>
    </source>
</evidence>
<keyword evidence="10" id="KW-1185">Reference proteome</keyword>
<dbReference type="InterPro" id="IPR051018">
    <property type="entry name" value="Bacteriophage_GH24"/>
</dbReference>
<evidence type="ECO:0000256" key="1">
    <source>
        <dbReference type="ARBA" id="ARBA00000632"/>
    </source>
</evidence>
<proteinExistence type="inferred from homology"/>
<dbReference type="Proteomes" id="UP000654482">
    <property type="component" value="Unassembled WGS sequence"/>
</dbReference>
<gene>
    <name evidence="9" type="ORF">IQ249_15460</name>
</gene>
<dbReference type="InterPro" id="IPR036366">
    <property type="entry name" value="PGBDSf"/>
</dbReference>
<comment type="catalytic activity">
    <reaction evidence="1 7">
        <text>Hydrolysis of (1-&gt;4)-beta-linkages between N-acetylmuramic acid and N-acetyl-D-glucosamine residues in a peptidoglycan and between N-acetyl-D-glucosamine residues in chitodextrins.</text>
        <dbReference type="EC" id="3.2.1.17"/>
    </reaction>
</comment>
<evidence type="ECO:0000256" key="5">
    <source>
        <dbReference type="ARBA" id="ARBA00023200"/>
    </source>
</evidence>
<comment type="similarity">
    <text evidence="7">Belongs to the glycosyl hydrolase 24 family.</text>
</comment>
<dbReference type="Gene3D" id="1.10.101.10">
    <property type="entry name" value="PGBD-like superfamily/PGBD"/>
    <property type="match status" value="1"/>
</dbReference>
<dbReference type="AlphaFoldDB" id="A0A8J7E0Y2"/>
<keyword evidence="6 7" id="KW-0326">Glycosidase</keyword>
<dbReference type="InterPro" id="IPR036365">
    <property type="entry name" value="PGBD-like_sf"/>
</dbReference>
<dbReference type="GO" id="GO:0003796">
    <property type="term" value="F:lysozyme activity"/>
    <property type="evidence" value="ECO:0007669"/>
    <property type="project" value="UniProtKB-EC"/>
</dbReference>
<dbReference type="EMBL" id="JADEWZ010000023">
    <property type="protein sequence ID" value="MBE9117296.1"/>
    <property type="molecule type" value="Genomic_DNA"/>
</dbReference>
<dbReference type="PANTHER" id="PTHR38107">
    <property type="match status" value="1"/>
</dbReference>